<organism evidence="1 2">
    <name type="scientific">Candidatus Gottesmanbacteria bacterium RIFCSPHIGHO2_01_FULL_42_12</name>
    <dbReference type="NCBI Taxonomy" id="1798377"/>
    <lineage>
        <taxon>Bacteria</taxon>
        <taxon>Candidatus Gottesmaniibacteriota</taxon>
    </lineage>
</organism>
<dbReference type="AlphaFoldDB" id="A0A1F5Z4R7"/>
<dbReference type="STRING" id="1798377.A2872_03510"/>
<protein>
    <submittedName>
        <fullName evidence="1">Uncharacterized protein</fullName>
    </submittedName>
</protein>
<evidence type="ECO:0000313" key="1">
    <source>
        <dbReference type="EMBL" id="OGG07363.1"/>
    </source>
</evidence>
<name>A0A1F5Z4R7_9BACT</name>
<evidence type="ECO:0000313" key="2">
    <source>
        <dbReference type="Proteomes" id="UP000178681"/>
    </source>
</evidence>
<proteinExistence type="predicted"/>
<accession>A0A1F5Z4R7</accession>
<dbReference type="Proteomes" id="UP000178681">
    <property type="component" value="Unassembled WGS sequence"/>
</dbReference>
<reference evidence="1 2" key="1">
    <citation type="journal article" date="2016" name="Nat. Commun.">
        <title>Thousands of microbial genomes shed light on interconnected biogeochemical processes in an aquifer system.</title>
        <authorList>
            <person name="Anantharaman K."/>
            <person name="Brown C.T."/>
            <person name="Hug L.A."/>
            <person name="Sharon I."/>
            <person name="Castelle C.J."/>
            <person name="Probst A.J."/>
            <person name="Thomas B.C."/>
            <person name="Singh A."/>
            <person name="Wilkins M.J."/>
            <person name="Karaoz U."/>
            <person name="Brodie E.L."/>
            <person name="Williams K.H."/>
            <person name="Hubbard S.S."/>
            <person name="Banfield J.F."/>
        </authorList>
    </citation>
    <scope>NUCLEOTIDE SEQUENCE [LARGE SCALE GENOMIC DNA]</scope>
</reference>
<sequence>MGVEFQIVKYGRDQNANRIINGDLPDTEALTTLDDPKGHIWWGGDHGEGKVQVAIKGFPSIDGLLTPGERWTMTVPMVLAGHILHKLKAYDISLTWNPRE</sequence>
<comment type="caution">
    <text evidence="1">The sequence shown here is derived from an EMBL/GenBank/DDBJ whole genome shotgun (WGS) entry which is preliminary data.</text>
</comment>
<dbReference type="EMBL" id="MFJG01000007">
    <property type="protein sequence ID" value="OGG07363.1"/>
    <property type="molecule type" value="Genomic_DNA"/>
</dbReference>
<gene>
    <name evidence="1" type="ORF">A2872_03510</name>
</gene>